<sequence>MRVRRDAELFENFTHPNVSFGDISDSARARLASGFVSGRMGALIPRGALMAKPRRFSGSGMRRSGNVIHVSPRLMWELAWLRKLGLEDVDWDPELCCPHCRAERADRGDPVEDLAPPSGAWLKLPLHDDQHE</sequence>
<dbReference type="EMBL" id="AM746676">
    <property type="protein sequence ID" value="CAN97548.1"/>
    <property type="molecule type" value="Genomic_DNA"/>
</dbReference>
<protein>
    <submittedName>
        <fullName evidence="2">Uncharacterized protein</fullName>
    </submittedName>
</protein>
<evidence type="ECO:0000313" key="3">
    <source>
        <dbReference type="Proteomes" id="UP000002139"/>
    </source>
</evidence>
<evidence type="ECO:0000313" key="2">
    <source>
        <dbReference type="EMBL" id="CAN97548.1"/>
    </source>
</evidence>
<dbReference type="BioCyc" id="SCEL448385:SCE_RS37790-MONOMER"/>
<dbReference type="AlphaFoldDB" id="A9EYJ1"/>
<keyword evidence="3" id="KW-1185">Reference proteome</keyword>
<evidence type="ECO:0000256" key="1">
    <source>
        <dbReference type="SAM" id="MobiDB-lite"/>
    </source>
</evidence>
<dbReference type="Proteomes" id="UP000002139">
    <property type="component" value="Chromosome"/>
</dbReference>
<proteinExistence type="predicted"/>
<feature type="region of interest" description="Disordered" evidence="1">
    <location>
        <begin position="105"/>
        <end position="132"/>
    </location>
</feature>
<dbReference type="KEGG" id="scl:sce7379"/>
<gene>
    <name evidence="2" type="ordered locus">sce7379</name>
</gene>
<accession>A9EYJ1</accession>
<reference evidence="2 3" key="1">
    <citation type="journal article" date="2007" name="Nat. Biotechnol.">
        <title>Complete genome sequence of the myxobacterium Sorangium cellulosum.</title>
        <authorList>
            <person name="Schneiker S."/>
            <person name="Perlova O."/>
            <person name="Kaiser O."/>
            <person name="Gerth K."/>
            <person name="Alici A."/>
            <person name="Altmeyer M.O."/>
            <person name="Bartels D."/>
            <person name="Bekel T."/>
            <person name="Beyer S."/>
            <person name="Bode E."/>
            <person name="Bode H.B."/>
            <person name="Bolten C.J."/>
            <person name="Choudhuri J.V."/>
            <person name="Doss S."/>
            <person name="Elnakady Y.A."/>
            <person name="Frank B."/>
            <person name="Gaigalat L."/>
            <person name="Goesmann A."/>
            <person name="Groeger C."/>
            <person name="Gross F."/>
            <person name="Jelsbak L."/>
            <person name="Jelsbak L."/>
            <person name="Kalinowski J."/>
            <person name="Kegler C."/>
            <person name="Knauber T."/>
            <person name="Konietzny S."/>
            <person name="Kopp M."/>
            <person name="Krause L."/>
            <person name="Krug D."/>
            <person name="Linke B."/>
            <person name="Mahmud T."/>
            <person name="Martinez-Arias R."/>
            <person name="McHardy A.C."/>
            <person name="Merai M."/>
            <person name="Meyer F."/>
            <person name="Mormann S."/>
            <person name="Munoz-Dorado J."/>
            <person name="Perez J."/>
            <person name="Pradella S."/>
            <person name="Rachid S."/>
            <person name="Raddatz G."/>
            <person name="Rosenau F."/>
            <person name="Rueckert C."/>
            <person name="Sasse F."/>
            <person name="Scharfe M."/>
            <person name="Schuster S.C."/>
            <person name="Suen G."/>
            <person name="Treuner-Lange A."/>
            <person name="Velicer G.J."/>
            <person name="Vorholter F.-J."/>
            <person name="Weissman K.J."/>
            <person name="Welch R.D."/>
            <person name="Wenzel S.C."/>
            <person name="Whitworth D.E."/>
            <person name="Wilhelm S."/>
            <person name="Wittmann C."/>
            <person name="Bloecker H."/>
            <person name="Puehler A."/>
            <person name="Mueller R."/>
        </authorList>
    </citation>
    <scope>NUCLEOTIDE SEQUENCE [LARGE SCALE GENOMIC DNA]</scope>
    <source>
        <strain evidence="3">So ce56</strain>
    </source>
</reference>
<organism evidence="2 3">
    <name type="scientific">Sorangium cellulosum (strain So ce56)</name>
    <name type="common">Polyangium cellulosum (strain So ce56)</name>
    <dbReference type="NCBI Taxonomy" id="448385"/>
    <lineage>
        <taxon>Bacteria</taxon>
        <taxon>Pseudomonadati</taxon>
        <taxon>Myxococcota</taxon>
        <taxon>Polyangia</taxon>
        <taxon>Polyangiales</taxon>
        <taxon>Polyangiaceae</taxon>
        <taxon>Sorangium</taxon>
    </lineage>
</organism>
<dbReference type="HOGENOM" id="CLU_1915728_0_0_7"/>
<name>A9EYJ1_SORC5</name>